<evidence type="ECO:0000313" key="3">
    <source>
        <dbReference type="EMBL" id="CAK9037041.1"/>
    </source>
</evidence>
<keyword evidence="4" id="KW-1185">Reference proteome</keyword>
<gene>
    <name evidence="3" type="ORF">SCF082_LOCUS21974</name>
</gene>
<feature type="compositionally biased region" description="Basic and acidic residues" evidence="2">
    <location>
        <begin position="197"/>
        <end position="214"/>
    </location>
</feature>
<accession>A0ABP0LE56</accession>
<feature type="coiled-coil region" evidence="1">
    <location>
        <begin position="448"/>
        <end position="513"/>
    </location>
</feature>
<name>A0ABP0LE56_9DINO</name>
<keyword evidence="1" id="KW-0175">Coiled coil</keyword>
<dbReference type="EMBL" id="CAXAMM010015719">
    <property type="protein sequence ID" value="CAK9037041.1"/>
    <property type="molecule type" value="Genomic_DNA"/>
</dbReference>
<evidence type="ECO:0000256" key="1">
    <source>
        <dbReference type="SAM" id="Coils"/>
    </source>
</evidence>
<feature type="coiled-coil region" evidence="1">
    <location>
        <begin position="214"/>
        <end position="241"/>
    </location>
</feature>
<dbReference type="Proteomes" id="UP001642464">
    <property type="component" value="Unassembled WGS sequence"/>
</dbReference>
<organism evidence="3 4">
    <name type="scientific">Durusdinium trenchii</name>
    <dbReference type="NCBI Taxonomy" id="1381693"/>
    <lineage>
        <taxon>Eukaryota</taxon>
        <taxon>Sar</taxon>
        <taxon>Alveolata</taxon>
        <taxon>Dinophyceae</taxon>
        <taxon>Suessiales</taxon>
        <taxon>Symbiodiniaceae</taxon>
        <taxon>Durusdinium</taxon>
    </lineage>
</organism>
<protein>
    <submittedName>
        <fullName evidence="3">Laminin subunit beta-2</fullName>
    </submittedName>
</protein>
<feature type="region of interest" description="Disordered" evidence="2">
    <location>
        <begin position="181"/>
        <end position="214"/>
    </location>
</feature>
<evidence type="ECO:0000313" key="4">
    <source>
        <dbReference type="Proteomes" id="UP001642464"/>
    </source>
</evidence>
<dbReference type="Gene3D" id="1.10.287.1490">
    <property type="match status" value="1"/>
</dbReference>
<feature type="coiled-coil region" evidence="1">
    <location>
        <begin position="377"/>
        <end position="411"/>
    </location>
</feature>
<reference evidence="3 4" key="1">
    <citation type="submission" date="2024-02" db="EMBL/GenBank/DDBJ databases">
        <authorList>
            <person name="Chen Y."/>
            <person name="Shah S."/>
            <person name="Dougan E. K."/>
            <person name="Thang M."/>
            <person name="Chan C."/>
        </authorList>
    </citation>
    <scope>NUCLEOTIDE SEQUENCE [LARGE SCALE GENOMIC DNA]</scope>
</reference>
<feature type="region of interest" description="Disordered" evidence="2">
    <location>
        <begin position="91"/>
        <end position="150"/>
    </location>
</feature>
<feature type="region of interest" description="Disordered" evidence="2">
    <location>
        <begin position="347"/>
        <end position="374"/>
    </location>
</feature>
<feature type="compositionally biased region" description="Low complexity" evidence="2">
    <location>
        <begin position="181"/>
        <end position="194"/>
    </location>
</feature>
<proteinExistence type="predicted"/>
<feature type="coiled-coil region" evidence="1">
    <location>
        <begin position="539"/>
        <end position="738"/>
    </location>
</feature>
<evidence type="ECO:0000256" key="2">
    <source>
        <dbReference type="SAM" id="MobiDB-lite"/>
    </source>
</evidence>
<feature type="compositionally biased region" description="Basic and acidic residues" evidence="2">
    <location>
        <begin position="348"/>
        <end position="361"/>
    </location>
</feature>
<comment type="caution">
    <text evidence="3">The sequence shown here is derived from an EMBL/GenBank/DDBJ whole genome shotgun (WGS) entry which is preliminary data.</text>
</comment>
<sequence length="952" mass="106948">MMHVRALIGGDSAERCLPLESCRKPGATQWKLSEGKEPCGSGGSREACGEGVPGRRVPFGWILHCKALGAKGAKVTAVRHVRALVGEMVESERGSMHGGPELRGSRSRNATSRVEGGHSSMAGLQRKEGRGARRLVAGPPRSGGNDGRASWQVEIPTERAEVEQLRSPNQEAFARLPGISSSSTAAVGASSSSARKMGRDWKKPDRKATLSEGLRRRTEEIDQLRDTVHSLQAQVDHQRDMLTTKDAEIKRRQTQLLQLQASLSPDLQLQKHQSAVTAELRKAEHQVSRLKNELLLSEKQLLHIRELLKAKGEEVSRVKLQLASRDAQLAENKEVIAALRESLTQVKSDLEHSRASPEETSGKQVKRHSPQSISKLAQEQALQLEQASAQKRELEARVADLRNTMLETENEQITIEKSHKRELEVLGKELREKDDQIAKYMLLAKQAQMNFEQRAAKAEKKLESSRAQAAELRGKLKERAKVDLELDARANRIERLEKELAGSSIERASARDSWDKERRRLVSQLEAECCKTTSLSRHLNEAIAAKNKQEDECKALEAVVSTSSEAMRKLREQADSDAEARRHAEEALDKIEMSHRDNVAQLEDQLAEARAQLAAATDRAETNARVFKQNRDALSLVEQDLQRANEALQASQKTVQELENKLTSKVDEARTREELEVSLATAQEELARFKIRVSEVEMQRVTAHKELEDSRSCHKAQVERFESEIARLQAEMQHRSRKSDGEQAEELARVSAELNTEIVRWRGKASGLESALRDKEQDLQDKASQLELFHATLRTSTDDVSNLQETVAALQSKAREGQASRAKDTKLQEQLAAQRAVHNLRLLLKSADLTEATTHLEFSQIKEKFLEQRLQILTYNVTACESHMVKCDPTATAKQQEARQRRMDELDNQLRQSISNRDDYLKTSATNRTRLEHLLREAQERLDIATAPPRQP</sequence>
<feature type="coiled-coil region" evidence="1">
    <location>
        <begin position="273"/>
        <end position="300"/>
    </location>
</feature>